<feature type="region of interest" description="Disordered" evidence="1">
    <location>
        <begin position="1"/>
        <end position="45"/>
    </location>
</feature>
<evidence type="ECO:0000313" key="2">
    <source>
        <dbReference type="EMBL" id="KYH25396.1"/>
    </source>
</evidence>
<comment type="caution">
    <text evidence="2">The sequence shown here is derived from an EMBL/GenBank/DDBJ whole genome shotgun (WGS) entry which is preliminary data.</text>
</comment>
<dbReference type="AlphaFoldDB" id="A0A151ACG7"/>
<name>A0A151ACG7_9EURY</name>
<dbReference type="Proteomes" id="UP000075321">
    <property type="component" value="Unassembled WGS sequence"/>
</dbReference>
<dbReference type="EMBL" id="LTAZ01000005">
    <property type="protein sequence ID" value="KYH25396.1"/>
    <property type="molecule type" value="Genomic_DNA"/>
</dbReference>
<evidence type="ECO:0000256" key="1">
    <source>
        <dbReference type="SAM" id="MobiDB-lite"/>
    </source>
</evidence>
<reference evidence="2 3" key="1">
    <citation type="submission" date="2016-02" db="EMBL/GenBank/DDBJ databases">
        <title>Genome sequence of Halalkalicoccus paucihalophilus DSM 24557.</title>
        <authorList>
            <person name="Poehlein A."/>
            <person name="Daniel R."/>
        </authorList>
    </citation>
    <scope>NUCLEOTIDE SEQUENCE [LARGE SCALE GENOMIC DNA]</scope>
    <source>
        <strain evidence="2 3">DSM 24557</strain>
    </source>
</reference>
<sequence length="93" mass="10522">MADERIRDELESERRESRAPVAASEDESDASGPTPGDRITLYHRHPEGFGDGRVAEGRLVRFDGTMVSIARDDRTLGVRPGELTAWEWVRRDQ</sequence>
<dbReference type="RefSeq" id="WP_066382167.1">
    <property type="nucleotide sequence ID" value="NZ_LTAZ01000005.1"/>
</dbReference>
<gene>
    <name evidence="2" type="ORF">HAPAU_20670</name>
</gene>
<keyword evidence="3" id="KW-1185">Reference proteome</keyword>
<protein>
    <submittedName>
        <fullName evidence="2">Uncharacterized protein</fullName>
    </submittedName>
</protein>
<evidence type="ECO:0000313" key="3">
    <source>
        <dbReference type="Proteomes" id="UP000075321"/>
    </source>
</evidence>
<dbReference type="PATRIC" id="fig|1008153.3.peg.2102"/>
<organism evidence="2 3">
    <name type="scientific">Halalkalicoccus paucihalophilus</name>
    <dbReference type="NCBI Taxonomy" id="1008153"/>
    <lineage>
        <taxon>Archaea</taxon>
        <taxon>Methanobacteriati</taxon>
        <taxon>Methanobacteriota</taxon>
        <taxon>Stenosarchaea group</taxon>
        <taxon>Halobacteria</taxon>
        <taxon>Halobacteriales</taxon>
        <taxon>Halococcaceae</taxon>
        <taxon>Halalkalicoccus</taxon>
    </lineage>
</organism>
<proteinExistence type="predicted"/>
<accession>A0A151ACG7</accession>
<feature type="compositionally biased region" description="Basic and acidic residues" evidence="1">
    <location>
        <begin position="1"/>
        <end position="18"/>
    </location>
</feature>